<gene>
    <name evidence="1" type="ORF">ACFP2T_01630</name>
</gene>
<dbReference type="Proteomes" id="UP001596203">
    <property type="component" value="Unassembled WGS sequence"/>
</dbReference>
<keyword evidence="2" id="KW-1185">Reference proteome</keyword>
<protein>
    <recommendedName>
        <fullName evidence="3">Protein kilB</fullName>
    </recommendedName>
</protein>
<dbReference type="EMBL" id="JBHSPR010000001">
    <property type="protein sequence ID" value="MFC6014897.1"/>
    <property type="molecule type" value="Genomic_DNA"/>
</dbReference>
<name>A0ABW1JZI9_9ACTN</name>
<reference evidence="2" key="1">
    <citation type="journal article" date="2019" name="Int. J. Syst. Evol. Microbiol.">
        <title>The Global Catalogue of Microorganisms (GCM) 10K type strain sequencing project: providing services to taxonomists for standard genome sequencing and annotation.</title>
        <authorList>
            <consortium name="The Broad Institute Genomics Platform"/>
            <consortium name="The Broad Institute Genome Sequencing Center for Infectious Disease"/>
            <person name="Wu L."/>
            <person name="Ma J."/>
        </authorList>
    </citation>
    <scope>NUCLEOTIDE SEQUENCE [LARGE SCALE GENOMIC DNA]</scope>
    <source>
        <strain evidence="2">ZS-35-S2</strain>
    </source>
</reference>
<dbReference type="RefSeq" id="WP_377416459.1">
    <property type="nucleotide sequence ID" value="NZ_JBHSPR010000001.1"/>
</dbReference>
<sequence>MVQVVVALISTLGVLAGVALGGVLSARVQTQAWRRQEAERSVQERRRIYADFLAAARVWRATVMSPDVRIIEASTFSAQRHADGADAAISTLRLRMEVGLIAHEADTTARAQTVVVEVRRLAEARAEHPAGQVPDPIIDRCRRAERGFAAAARAELGSPQLDW</sequence>
<proteinExistence type="predicted"/>
<evidence type="ECO:0000313" key="1">
    <source>
        <dbReference type="EMBL" id="MFC6014897.1"/>
    </source>
</evidence>
<evidence type="ECO:0008006" key="3">
    <source>
        <dbReference type="Google" id="ProtNLM"/>
    </source>
</evidence>
<accession>A0ABW1JZI9</accession>
<organism evidence="1 2">
    <name type="scientific">Plantactinospora solaniradicis</name>
    <dbReference type="NCBI Taxonomy" id="1723736"/>
    <lineage>
        <taxon>Bacteria</taxon>
        <taxon>Bacillati</taxon>
        <taxon>Actinomycetota</taxon>
        <taxon>Actinomycetes</taxon>
        <taxon>Micromonosporales</taxon>
        <taxon>Micromonosporaceae</taxon>
        <taxon>Plantactinospora</taxon>
    </lineage>
</organism>
<evidence type="ECO:0000313" key="2">
    <source>
        <dbReference type="Proteomes" id="UP001596203"/>
    </source>
</evidence>
<comment type="caution">
    <text evidence="1">The sequence shown here is derived from an EMBL/GenBank/DDBJ whole genome shotgun (WGS) entry which is preliminary data.</text>
</comment>